<dbReference type="GO" id="GO:0008234">
    <property type="term" value="F:cysteine-type peptidase activity"/>
    <property type="evidence" value="ECO:0007669"/>
    <property type="project" value="UniProtKB-KW"/>
</dbReference>
<evidence type="ECO:0000313" key="8">
    <source>
        <dbReference type="Proteomes" id="UP000250123"/>
    </source>
</evidence>
<dbReference type="RefSeq" id="WP_112352317.1">
    <property type="nucleotide sequence ID" value="NZ_LS483452.1"/>
</dbReference>
<sequence>MFILIDFIFFKFGLKKYSTKEKRKRHPINLSWEGEYQQILEDMLKTGDIVFFSHKKNWISWLVQYFSKTDISHVGIYIGDGHIVHSSLSGSRKDHLQTFFDQGYEVIPTSLKNAENQPKDVDFSKYIGIPYSLKNVFLKGMYFTVGIPWRKFRLTYIFDMLVIFSILSATLYFWSFWIPFVSISILYLFLVSFAFLYRNEINIPASDPGEGFYILQKEINVIPNVLKMNEPWFLEKMQKATSNGN</sequence>
<keyword evidence="3" id="KW-0378">Hydrolase</keyword>
<evidence type="ECO:0000313" key="7">
    <source>
        <dbReference type="EMBL" id="SQH75984.1"/>
    </source>
</evidence>
<dbReference type="AlphaFoldDB" id="A0A330M3D6"/>
<keyword evidence="5" id="KW-1133">Transmembrane helix</keyword>
<name>A0A330M3D6_9GAMM</name>
<proteinExistence type="inferred from homology"/>
<dbReference type="InterPro" id="IPR038765">
    <property type="entry name" value="Papain-like_cys_pep_sf"/>
</dbReference>
<dbReference type="Gene3D" id="3.90.1720.10">
    <property type="entry name" value="endopeptidase domain like (from Nostoc punctiforme)"/>
    <property type="match status" value="1"/>
</dbReference>
<dbReference type="GO" id="GO:0006508">
    <property type="term" value="P:proteolysis"/>
    <property type="evidence" value="ECO:0007669"/>
    <property type="project" value="UniProtKB-KW"/>
</dbReference>
<accession>A0A330M3D6</accession>
<evidence type="ECO:0000256" key="3">
    <source>
        <dbReference type="ARBA" id="ARBA00022801"/>
    </source>
</evidence>
<feature type="transmembrane region" description="Helical" evidence="5">
    <location>
        <begin position="180"/>
        <end position="197"/>
    </location>
</feature>
<keyword evidence="2" id="KW-0645">Protease</keyword>
<keyword evidence="5" id="KW-0472">Membrane</keyword>
<dbReference type="EMBL" id="LS483452">
    <property type="protein sequence ID" value="SQH75984.1"/>
    <property type="molecule type" value="Genomic_DNA"/>
</dbReference>
<dbReference type="OrthoDB" id="9807055at2"/>
<dbReference type="InterPro" id="IPR000064">
    <property type="entry name" value="NLP_P60_dom"/>
</dbReference>
<feature type="domain" description="NlpC/P60" evidence="6">
    <location>
        <begin position="32"/>
        <end position="89"/>
    </location>
</feature>
<dbReference type="Proteomes" id="UP000250123">
    <property type="component" value="Chromosome SHEWBE"/>
</dbReference>
<organism evidence="7 8">
    <name type="scientific">Shewanella benthica</name>
    <dbReference type="NCBI Taxonomy" id="43661"/>
    <lineage>
        <taxon>Bacteria</taxon>
        <taxon>Pseudomonadati</taxon>
        <taxon>Pseudomonadota</taxon>
        <taxon>Gammaproteobacteria</taxon>
        <taxon>Alteromonadales</taxon>
        <taxon>Shewanellaceae</taxon>
        <taxon>Shewanella</taxon>
    </lineage>
</organism>
<dbReference type="KEGG" id="sbk:SHEWBE_2018"/>
<gene>
    <name evidence="7" type="ORF">SHEWBE_2018</name>
</gene>
<keyword evidence="4" id="KW-0788">Thiol protease</keyword>
<dbReference type="Pfam" id="PF00877">
    <property type="entry name" value="NLPC_P60"/>
    <property type="match status" value="1"/>
</dbReference>
<evidence type="ECO:0000259" key="6">
    <source>
        <dbReference type="Pfam" id="PF00877"/>
    </source>
</evidence>
<dbReference type="SUPFAM" id="SSF54001">
    <property type="entry name" value="Cysteine proteinases"/>
    <property type="match status" value="1"/>
</dbReference>
<evidence type="ECO:0000256" key="5">
    <source>
        <dbReference type="SAM" id="Phobius"/>
    </source>
</evidence>
<keyword evidence="5" id="KW-0812">Transmembrane</keyword>
<reference evidence="8" key="1">
    <citation type="submission" date="2018-06" db="EMBL/GenBank/DDBJ databases">
        <authorList>
            <person name="Cea G.-C."/>
            <person name="William W."/>
        </authorList>
    </citation>
    <scope>NUCLEOTIDE SEQUENCE [LARGE SCALE GENOMIC DNA]</scope>
    <source>
        <strain evidence="8">DB21MT-2</strain>
    </source>
</reference>
<feature type="transmembrane region" description="Helical" evidence="5">
    <location>
        <begin position="156"/>
        <end position="174"/>
    </location>
</feature>
<comment type="similarity">
    <text evidence="1">Belongs to the peptidase C40 family.</text>
</comment>
<evidence type="ECO:0000256" key="1">
    <source>
        <dbReference type="ARBA" id="ARBA00007074"/>
    </source>
</evidence>
<protein>
    <recommendedName>
        <fullName evidence="6">NlpC/P60 domain-containing protein</fullName>
    </recommendedName>
</protein>
<evidence type="ECO:0000256" key="4">
    <source>
        <dbReference type="ARBA" id="ARBA00022807"/>
    </source>
</evidence>
<evidence type="ECO:0000256" key="2">
    <source>
        <dbReference type="ARBA" id="ARBA00022670"/>
    </source>
</evidence>